<gene>
    <name evidence="2" type="ORF">ACFPN9_08985</name>
</gene>
<dbReference type="EMBL" id="JBHSLU010000017">
    <property type="protein sequence ID" value="MFC5505391.1"/>
    <property type="molecule type" value="Genomic_DNA"/>
</dbReference>
<sequence length="122" mass="13490">MGLIWSSMRPIDELQRTRSSDDTEGNPMKTSTLKSEPVNDSDFLRLDKFENARFHGSKPGDVLVLFYAERHDAKSFNSVGAEYFSPLDIAKAEGAFATRLKAANPCQPVYGRGPSDILPASH</sequence>
<reference evidence="3" key="1">
    <citation type="journal article" date="2019" name="Int. J. Syst. Evol. Microbiol.">
        <title>The Global Catalogue of Microorganisms (GCM) 10K type strain sequencing project: providing services to taxonomists for standard genome sequencing and annotation.</title>
        <authorList>
            <consortium name="The Broad Institute Genomics Platform"/>
            <consortium name="The Broad Institute Genome Sequencing Center for Infectious Disease"/>
            <person name="Wu L."/>
            <person name="Ma J."/>
        </authorList>
    </citation>
    <scope>NUCLEOTIDE SEQUENCE [LARGE SCALE GENOMIC DNA]</scope>
    <source>
        <strain evidence="3">CCUG 43117</strain>
    </source>
</reference>
<proteinExistence type="predicted"/>
<evidence type="ECO:0000313" key="3">
    <source>
        <dbReference type="Proteomes" id="UP001596060"/>
    </source>
</evidence>
<comment type="caution">
    <text evidence="2">The sequence shown here is derived from an EMBL/GenBank/DDBJ whole genome shotgun (WGS) entry which is preliminary data.</text>
</comment>
<feature type="region of interest" description="Disordered" evidence="1">
    <location>
        <begin position="1"/>
        <end position="37"/>
    </location>
</feature>
<evidence type="ECO:0008006" key="4">
    <source>
        <dbReference type="Google" id="ProtNLM"/>
    </source>
</evidence>
<keyword evidence="3" id="KW-1185">Reference proteome</keyword>
<name>A0ABW0NZI1_9HYPH</name>
<organism evidence="2 3">
    <name type="scientific">Bosea massiliensis</name>
    <dbReference type="NCBI Taxonomy" id="151419"/>
    <lineage>
        <taxon>Bacteria</taxon>
        <taxon>Pseudomonadati</taxon>
        <taxon>Pseudomonadota</taxon>
        <taxon>Alphaproteobacteria</taxon>
        <taxon>Hyphomicrobiales</taxon>
        <taxon>Boseaceae</taxon>
        <taxon>Bosea</taxon>
    </lineage>
</organism>
<evidence type="ECO:0000256" key="1">
    <source>
        <dbReference type="SAM" id="MobiDB-lite"/>
    </source>
</evidence>
<dbReference type="RefSeq" id="WP_156451700.1">
    <property type="nucleotide sequence ID" value="NZ_JBHSLU010000017.1"/>
</dbReference>
<feature type="compositionally biased region" description="Basic and acidic residues" evidence="1">
    <location>
        <begin position="10"/>
        <end position="21"/>
    </location>
</feature>
<dbReference type="Proteomes" id="UP001596060">
    <property type="component" value="Unassembled WGS sequence"/>
</dbReference>
<evidence type="ECO:0000313" key="2">
    <source>
        <dbReference type="EMBL" id="MFC5505391.1"/>
    </source>
</evidence>
<protein>
    <recommendedName>
        <fullName evidence="4">KTSC domain-containing protein</fullName>
    </recommendedName>
</protein>
<accession>A0ABW0NZI1</accession>